<dbReference type="PANTHER" id="PTHR43437">
    <property type="entry name" value="HYDROXYACYL-THIOESTER DEHYDRATASE TYPE 2, MITOCHONDRIAL-RELATED"/>
    <property type="match status" value="1"/>
</dbReference>
<dbReference type="AlphaFoldDB" id="A0A1M5AQA2"/>
<gene>
    <name evidence="3" type="ORF">SAMN02745117_01731</name>
</gene>
<evidence type="ECO:0000256" key="1">
    <source>
        <dbReference type="ARBA" id="ARBA00023239"/>
    </source>
</evidence>
<dbReference type="Proteomes" id="UP000184327">
    <property type="component" value="Unassembled WGS sequence"/>
</dbReference>
<sequence>MSDAVVLEVPRGVPIEEIKPGMSVSRSQLITDADIQAFAAVTGDRNPVHLSDEYAASTQFGKRIAHGILSAGFFSALFGMELPGPGCIYISQSVKFKRPVYIGDTVVATVKVVSVDMERRRVLFETVGTVNDRAVVTGEAELYIPEVV</sequence>
<name>A0A1M5AQA2_9BURK</name>
<evidence type="ECO:0000313" key="4">
    <source>
        <dbReference type="Proteomes" id="UP000184327"/>
    </source>
</evidence>
<dbReference type="RefSeq" id="WP_073356295.1">
    <property type="nucleotide sequence ID" value="NZ_FQUZ01000018.1"/>
</dbReference>
<dbReference type="Pfam" id="PF01575">
    <property type="entry name" value="MaoC_dehydratas"/>
    <property type="match status" value="1"/>
</dbReference>
<proteinExistence type="predicted"/>
<dbReference type="Gene3D" id="3.10.129.10">
    <property type="entry name" value="Hotdog Thioesterase"/>
    <property type="match status" value="1"/>
</dbReference>
<dbReference type="InterPro" id="IPR050965">
    <property type="entry name" value="UPF0336/Enoyl-CoA_hydratase"/>
</dbReference>
<dbReference type="STRING" id="1122156.SAMN02745117_01731"/>
<evidence type="ECO:0000313" key="3">
    <source>
        <dbReference type="EMBL" id="SHF32354.1"/>
    </source>
</evidence>
<keyword evidence="1" id="KW-0456">Lyase</keyword>
<dbReference type="EMBL" id="FQUZ01000018">
    <property type="protein sequence ID" value="SHF32354.1"/>
    <property type="molecule type" value="Genomic_DNA"/>
</dbReference>
<dbReference type="SUPFAM" id="SSF54637">
    <property type="entry name" value="Thioesterase/thiol ester dehydrase-isomerase"/>
    <property type="match status" value="1"/>
</dbReference>
<protein>
    <submittedName>
        <fullName evidence="3">3-hydroxybutyryl-CoA dehydratase</fullName>
    </submittedName>
</protein>
<evidence type="ECO:0000259" key="2">
    <source>
        <dbReference type="Pfam" id="PF01575"/>
    </source>
</evidence>
<dbReference type="InterPro" id="IPR029069">
    <property type="entry name" value="HotDog_dom_sf"/>
</dbReference>
<keyword evidence="4" id="KW-1185">Reference proteome</keyword>
<dbReference type="GO" id="GO:0019171">
    <property type="term" value="F:(3R)-hydroxyacyl-[acyl-carrier-protein] dehydratase activity"/>
    <property type="evidence" value="ECO:0007669"/>
    <property type="project" value="TreeGrafter"/>
</dbReference>
<dbReference type="CDD" id="cd03449">
    <property type="entry name" value="R_hydratase"/>
    <property type="match status" value="1"/>
</dbReference>
<reference evidence="3 4" key="1">
    <citation type="submission" date="2016-11" db="EMBL/GenBank/DDBJ databases">
        <authorList>
            <person name="Jaros S."/>
            <person name="Januszkiewicz K."/>
            <person name="Wedrychowicz H."/>
        </authorList>
    </citation>
    <scope>NUCLEOTIDE SEQUENCE [LARGE SCALE GENOMIC DNA]</scope>
    <source>
        <strain evidence="3 4">DSM 16112</strain>
    </source>
</reference>
<dbReference type="FunFam" id="3.10.129.10:FF:000042">
    <property type="entry name" value="MaoC domain protein dehydratase"/>
    <property type="match status" value="1"/>
</dbReference>
<accession>A0A1M5AQA2</accession>
<organism evidence="3 4">
    <name type="scientific">Lampropedia hyalina DSM 16112</name>
    <dbReference type="NCBI Taxonomy" id="1122156"/>
    <lineage>
        <taxon>Bacteria</taxon>
        <taxon>Pseudomonadati</taxon>
        <taxon>Pseudomonadota</taxon>
        <taxon>Betaproteobacteria</taxon>
        <taxon>Burkholderiales</taxon>
        <taxon>Comamonadaceae</taxon>
        <taxon>Lampropedia</taxon>
    </lineage>
</organism>
<dbReference type="OrthoDB" id="9800237at2"/>
<dbReference type="PANTHER" id="PTHR43437:SF3">
    <property type="entry name" value="HYDROXYACYL-THIOESTER DEHYDRATASE TYPE 2, MITOCHONDRIAL"/>
    <property type="match status" value="1"/>
</dbReference>
<feature type="domain" description="MaoC-like" evidence="2">
    <location>
        <begin position="25"/>
        <end position="122"/>
    </location>
</feature>
<dbReference type="GO" id="GO:0006633">
    <property type="term" value="P:fatty acid biosynthetic process"/>
    <property type="evidence" value="ECO:0007669"/>
    <property type="project" value="TreeGrafter"/>
</dbReference>
<dbReference type="InterPro" id="IPR002539">
    <property type="entry name" value="MaoC-like_dom"/>
</dbReference>